<feature type="transmembrane region" description="Helical" evidence="1">
    <location>
        <begin position="431"/>
        <end position="452"/>
    </location>
</feature>
<reference evidence="2 3" key="1">
    <citation type="submission" date="2016-11" db="EMBL/GenBank/DDBJ databases">
        <authorList>
            <person name="Jaros S."/>
            <person name="Januszkiewicz K."/>
            <person name="Wedrychowicz H."/>
        </authorList>
    </citation>
    <scope>NUCLEOTIDE SEQUENCE [LARGE SCALE GENOMIC DNA]</scope>
    <source>
        <strain evidence="2 3">DSM 44666</strain>
    </source>
</reference>
<feature type="transmembrane region" description="Helical" evidence="1">
    <location>
        <begin position="80"/>
        <end position="103"/>
    </location>
</feature>
<dbReference type="AlphaFoldDB" id="A0A1M4ZE23"/>
<evidence type="ECO:0000256" key="1">
    <source>
        <dbReference type="SAM" id="Phobius"/>
    </source>
</evidence>
<feature type="transmembrane region" description="Helical" evidence="1">
    <location>
        <begin position="181"/>
        <end position="203"/>
    </location>
</feature>
<dbReference type="EMBL" id="FQVL01000009">
    <property type="protein sequence ID" value="SHF16251.1"/>
    <property type="molecule type" value="Genomic_DNA"/>
</dbReference>
<evidence type="ECO:0000313" key="2">
    <source>
        <dbReference type="EMBL" id="SHF16251.1"/>
    </source>
</evidence>
<protein>
    <submittedName>
        <fullName evidence="2">Uncharacterized protein</fullName>
    </submittedName>
</protein>
<keyword evidence="1" id="KW-0472">Membrane</keyword>
<sequence>MSNQQNRLSNLISEKVAEKLRSFTETNLALFAIGEAGVVVVGQTVAIMSVIGILNLGLSSALGTLLPQKNKLEGVARARALLWTAMRLNLIIGIITLCVVIRSSSWLTGFFMSGNQQHEATLYLNWVGGSWGILYGMRDILSVALVEKDQTQILKQTSVATLLLVFAANVIWLAVGDWNLVSLALSSVVVRLAMIFVLMGFVVKQYSTSSQLQHGRKSSEHAWKRRWICELRDATALLKHAVPISFRWTLDYGGQLCFNSIVLSLGGVITYAGYGLWIQLRSLLINPLGLAAGRIAQKDISKVPGVYPKLEERTARINAYQQILDQYVVEVGIRKMIRERKSMVVGVLMLFVCYILFQLLVLHTNANVMIQFSVITITGLLYWWHLPQTCYYEQAFLGIAELKWRQVRVTLLGLTATGVTTWLYMSLAKLVPVNGFVAVAVALGAFTGLWGWHVPYSRIKEQLTQIKKVK</sequence>
<keyword evidence="1" id="KW-0812">Transmembrane</keyword>
<organism evidence="2 3">
    <name type="scientific">Seinonella peptonophila</name>
    <dbReference type="NCBI Taxonomy" id="112248"/>
    <lineage>
        <taxon>Bacteria</taxon>
        <taxon>Bacillati</taxon>
        <taxon>Bacillota</taxon>
        <taxon>Bacilli</taxon>
        <taxon>Bacillales</taxon>
        <taxon>Thermoactinomycetaceae</taxon>
        <taxon>Seinonella</taxon>
    </lineage>
</organism>
<name>A0A1M4ZE23_9BACL</name>
<feature type="transmembrane region" description="Helical" evidence="1">
    <location>
        <begin position="123"/>
        <end position="146"/>
    </location>
</feature>
<feature type="transmembrane region" description="Helical" evidence="1">
    <location>
        <begin position="158"/>
        <end position="175"/>
    </location>
</feature>
<dbReference type="Proteomes" id="UP000184476">
    <property type="component" value="Unassembled WGS sequence"/>
</dbReference>
<evidence type="ECO:0000313" key="3">
    <source>
        <dbReference type="Proteomes" id="UP000184476"/>
    </source>
</evidence>
<accession>A0A1M4ZE23</accession>
<feature type="transmembrane region" description="Helical" evidence="1">
    <location>
        <begin position="407"/>
        <end position="425"/>
    </location>
</feature>
<feature type="transmembrane region" description="Helical" evidence="1">
    <location>
        <begin position="368"/>
        <end position="386"/>
    </location>
</feature>
<keyword evidence="3" id="KW-1185">Reference proteome</keyword>
<keyword evidence="1" id="KW-1133">Transmembrane helix</keyword>
<gene>
    <name evidence="2" type="ORF">SAMN05444392_1092</name>
</gene>
<feature type="transmembrane region" description="Helical" evidence="1">
    <location>
        <begin position="343"/>
        <end position="362"/>
    </location>
</feature>
<proteinExistence type="predicted"/>
<feature type="transmembrane region" description="Helical" evidence="1">
    <location>
        <begin position="28"/>
        <end position="59"/>
    </location>
</feature>